<reference evidence="2" key="1">
    <citation type="submission" date="2021-01" db="EMBL/GenBank/DDBJ databases">
        <title>Whole genome shotgun sequence of Planobispora takensis NBRC 109077.</title>
        <authorList>
            <person name="Komaki H."/>
            <person name="Tamura T."/>
        </authorList>
    </citation>
    <scope>NUCLEOTIDE SEQUENCE</scope>
    <source>
        <strain evidence="2">NBRC 109077</strain>
    </source>
</reference>
<dbReference type="InterPro" id="IPR049445">
    <property type="entry name" value="TetR_SbtR-like_C"/>
</dbReference>
<dbReference type="Pfam" id="PF21597">
    <property type="entry name" value="TetR_C_43"/>
    <property type="match status" value="1"/>
</dbReference>
<dbReference type="Proteomes" id="UP000634476">
    <property type="component" value="Unassembled WGS sequence"/>
</dbReference>
<dbReference type="InterPro" id="IPR009057">
    <property type="entry name" value="Homeodomain-like_sf"/>
</dbReference>
<keyword evidence="3" id="KW-1185">Reference proteome</keyword>
<feature type="domain" description="Transcriptional regulator SbtR-like C-terminal" evidence="1">
    <location>
        <begin position="11"/>
        <end position="78"/>
    </location>
</feature>
<sequence>MGIGTVFRHFPAKESLIEAVFTELMRRLADEADALVAAADVGVPELVSLMVGMSKATEAAPPDVRSRTFQVVFDGLRAPGGA</sequence>
<gene>
    <name evidence="2" type="ORF">Pta02_09680</name>
</gene>
<organism evidence="2 3">
    <name type="scientific">Planobispora takensis</name>
    <dbReference type="NCBI Taxonomy" id="1367882"/>
    <lineage>
        <taxon>Bacteria</taxon>
        <taxon>Bacillati</taxon>
        <taxon>Actinomycetota</taxon>
        <taxon>Actinomycetes</taxon>
        <taxon>Streptosporangiales</taxon>
        <taxon>Streptosporangiaceae</taxon>
        <taxon>Planobispora</taxon>
    </lineage>
</organism>
<protein>
    <recommendedName>
        <fullName evidence="1">Transcriptional regulator SbtR-like C-terminal domain-containing protein</fullName>
    </recommendedName>
</protein>
<name>A0A8J3WQJ6_9ACTN</name>
<dbReference type="AlphaFoldDB" id="A0A8J3WQJ6"/>
<accession>A0A8J3WQJ6</accession>
<proteinExistence type="predicted"/>
<evidence type="ECO:0000313" key="3">
    <source>
        <dbReference type="Proteomes" id="UP000634476"/>
    </source>
</evidence>
<comment type="caution">
    <text evidence="2">The sequence shown here is derived from an EMBL/GenBank/DDBJ whole genome shotgun (WGS) entry which is preliminary data.</text>
</comment>
<evidence type="ECO:0000313" key="2">
    <source>
        <dbReference type="EMBL" id="GIH98959.1"/>
    </source>
</evidence>
<dbReference type="Gene3D" id="1.10.357.10">
    <property type="entry name" value="Tetracycline Repressor, domain 2"/>
    <property type="match status" value="1"/>
</dbReference>
<dbReference type="EMBL" id="BOOK01000005">
    <property type="protein sequence ID" value="GIH98959.1"/>
    <property type="molecule type" value="Genomic_DNA"/>
</dbReference>
<dbReference type="SUPFAM" id="SSF46689">
    <property type="entry name" value="Homeodomain-like"/>
    <property type="match status" value="1"/>
</dbReference>
<evidence type="ECO:0000259" key="1">
    <source>
        <dbReference type="Pfam" id="PF21597"/>
    </source>
</evidence>